<feature type="transmembrane region" description="Helical" evidence="1">
    <location>
        <begin position="34"/>
        <end position="55"/>
    </location>
</feature>
<keyword evidence="1" id="KW-1133">Transmembrane helix</keyword>
<name>A0A557QIG6_9RHOO</name>
<evidence type="ECO:0000256" key="1">
    <source>
        <dbReference type="SAM" id="Phobius"/>
    </source>
</evidence>
<reference evidence="2 3" key="1">
    <citation type="submission" date="2019-07" db="EMBL/GenBank/DDBJ databases">
        <title>The pathways for chlorine oxyanion respiration interact through the shared metabolite chlorate.</title>
        <authorList>
            <person name="Barnum T.P."/>
            <person name="Cheng Y."/>
            <person name="Hill K.A."/>
            <person name="Lucas L.N."/>
            <person name="Carlson H.K."/>
            <person name="Coates J.D."/>
        </authorList>
    </citation>
    <scope>NUCLEOTIDE SEQUENCE [LARGE SCALE GENOMIC DNA]</scope>
    <source>
        <strain evidence="2 3">SFB-3</strain>
    </source>
</reference>
<proteinExistence type="predicted"/>
<gene>
    <name evidence="2" type="ORF">FHP91_17175</name>
</gene>
<protein>
    <submittedName>
        <fullName evidence="2">Uncharacterized protein</fullName>
    </submittedName>
</protein>
<evidence type="ECO:0000313" key="3">
    <source>
        <dbReference type="Proteomes" id="UP000319502"/>
    </source>
</evidence>
<evidence type="ECO:0000313" key="2">
    <source>
        <dbReference type="EMBL" id="TVO52667.1"/>
    </source>
</evidence>
<dbReference type="AlphaFoldDB" id="A0A557QIG6"/>
<dbReference type="RefSeq" id="WP_144310756.1">
    <property type="nucleotide sequence ID" value="NZ_VMNK01000016.1"/>
</dbReference>
<sequence>MASLYLQLALLLGLPAIYVLAALVFAWPGLNRPWLFVAASVIFLYVTYFCVLYLVTPQGGGYFLEQSQSGSPSKEQGGEVISFFLQPYLKPMLLFSCLALPLLWGAIKLFRR</sequence>
<comment type="caution">
    <text evidence="2">The sequence shown here is derived from an EMBL/GenBank/DDBJ whole genome shotgun (WGS) entry which is preliminary data.</text>
</comment>
<accession>A0A557QIG6</accession>
<feature type="transmembrane region" description="Helical" evidence="1">
    <location>
        <begin position="92"/>
        <end position="110"/>
    </location>
</feature>
<keyword evidence="1" id="KW-0472">Membrane</keyword>
<dbReference type="Proteomes" id="UP000319502">
    <property type="component" value="Unassembled WGS sequence"/>
</dbReference>
<organism evidence="2 3">
    <name type="scientific">Denitromonas halophila</name>
    <dbReference type="NCBI Taxonomy" id="1629404"/>
    <lineage>
        <taxon>Bacteria</taxon>
        <taxon>Pseudomonadati</taxon>
        <taxon>Pseudomonadota</taxon>
        <taxon>Betaproteobacteria</taxon>
        <taxon>Rhodocyclales</taxon>
        <taxon>Zoogloeaceae</taxon>
        <taxon>Denitromonas</taxon>
    </lineage>
</organism>
<dbReference type="EMBL" id="VMNK01000016">
    <property type="protein sequence ID" value="TVO52667.1"/>
    <property type="molecule type" value="Genomic_DNA"/>
</dbReference>
<keyword evidence="1" id="KW-0812">Transmembrane</keyword>
<keyword evidence="3" id="KW-1185">Reference proteome</keyword>
<feature type="transmembrane region" description="Helical" evidence="1">
    <location>
        <begin position="6"/>
        <end position="27"/>
    </location>
</feature>